<evidence type="ECO:0000256" key="7">
    <source>
        <dbReference type="ARBA" id="ARBA00023015"/>
    </source>
</evidence>
<keyword evidence="14" id="KW-1185">Reference proteome</keyword>
<evidence type="ECO:0000256" key="9">
    <source>
        <dbReference type="ARBA" id="ARBA00023242"/>
    </source>
</evidence>
<dbReference type="EMBL" id="JAUESC010000382">
    <property type="protein sequence ID" value="KAK0586315.1"/>
    <property type="molecule type" value="Genomic_DNA"/>
</dbReference>
<evidence type="ECO:0000256" key="5">
    <source>
        <dbReference type="ARBA" id="ARBA00022553"/>
    </source>
</evidence>
<dbReference type="GO" id="GO:0005634">
    <property type="term" value="C:nucleus"/>
    <property type="evidence" value="ECO:0007669"/>
    <property type="project" value="UniProtKB-SubCell"/>
</dbReference>
<evidence type="ECO:0000256" key="4">
    <source>
        <dbReference type="ARBA" id="ARBA00022499"/>
    </source>
</evidence>
<evidence type="ECO:0000256" key="11">
    <source>
        <dbReference type="SAM" id="MobiDB-lite"/>
    </source>
</evidence>
<gene>
    <name evidence="13" type="ORF">LWI29_004889</name>
</gene>
<dbReference type="GO" id="GO:0005737">
    <property type="term" value="C:cytoplasm"/>
    <property type="evidence" value="ECO:0007669"/>
    <property type="project" value="UniProtKB-SubCell"/>
</dbReference>
<evidence type="ECO:0000256" key="10">
    <source>
        <dbReference type="SAM" id="Coils"/>
    </source>
</evidence>
<feature type="compositionally biased region" description="Basic and acidic residues" evidence="11">
    <location>
        <begin position="259"/>
        <end position="269"/>
    </location>
</feature>
<feature type="compositionally biased region" description="Low complexity" evidence="11">
    <location>
        <begin position="1"/>
        <end position="10"/>
    </location>
</feature>
<evidence type="ECO:0000256" key="2">
    <source>
        <dbReference type="ARBA" id="ARBA00004496"/>
    </source>
</evidence>
<dbReference type="PANTHER" id="PTHR31169">
    <property type="entry name" value="OS05G0300700 PROTEIN"/>
    <property type="match status" value="1"/>
</dbReference>
<keyword evidence="9" id="KW-0539">Nucleus</keyword>
<keyword evidence="10" id="KW-0175">Coiled coil</keyword>
<name>A0AA39VMK5_ACESA</name>
<feature type="region of interest" description="Disordered" evidence="11">
    <location>
        <begin position="165"/>
        <end position="269"/>
    </location>
</feature>
<comment type="subcellular location">
    <subcellularLocation>
        <location evidence="2">Cytoplasm</location>
    </subcellularLocation>
    <subcellularLocation>
        <location evidence="1">Nucleus</location>
    </subcellularLocation>
</comment>
<evidence type="ECO:0000259" key="12">
    <source>
        <dbReference type="PROSITE" id="PS50827"/>
    </source>
</evidence>
<dbReference type="InterPro" id="IPR018866">
    <property type="entry name" value="Znf-4CXXC_R1"/>
</dbReference>
<keyword evidence="5" id="KW-0597">Phosphoprotein</keyword>
<dbReference type="PANTHER" id="PTHR31169:SF8">
    <property type="entry name" value="ZINC-FINGER DOMAIN OF MONOAMINE-OXIDASE A REPRESSOR R1 PROTEIN"/>
    <property type="match status" value="1"/>
</dbReference>
<dbReference type="AlphaFoldDB" id="A0AA39VMK5"/>
<evidence type="ECO:0000256" key="3">
    <source>
        <dbReference type="ARBA" id="ARBA00022490"/>
    </source>
</evidence>
<dbReference type="SMART" id="SM00571">
    <property type="entry name" value="DDT"/>
    <property type="match status" value="1"/>
</dbReference>
<feature type="compositionally biased region" description="Basic and acidic residues" evidence="11">
    <location>
        <begin position="220"/>
        <end position="234"/>
    </location>
</feature>
<sequence length="654" mass="74229">MAVSSSSANNENKKKLNKTKSTKATTTDNNKEITRTTHSDDLVKTPTHRSKSPGVRLVGRRIYDSHNGKTCHQCRQKTMDFVASCNSTEKKQCSIHFCHRCLLNRYGEKAEEVALLHDWICPKCRGICNCSFCMKKRGHCPTGNLVRTARANGLSSVSEMLNIKESDNLDSKKASSKNRKASNKESAVSLVKKHQEGDGFQTPMNSEVQAESSKMSCVGRETRNSKLKRLRDNDGNENVTGENKDDKSLTHNTSPRKRQISEETLRGKEKMYRRDYGGRLIRKESDIKIPKKDSQAYSNNHSETEVPSNVNVDDTVAKHKPVAGSHNCDKKNITEVKKKSTDVEIPLPRSIILNSVAAIDMPAEDVGHAFQFLEFCEAFGQILNLRKGQSEMFLRELVCGRSKRRLRSSPIVQFHIQLLSVIKKDSGKKCHYDRSLDENSWLQAIIKYASESHFSLEELHVGCFKMGDYGYDQLDCSKKLKLLNFLCDEALGTADFRSWIDEQNSKLSVRGKQVKEKVLAEKEKKNMERKKLQNEIAKAVVMKNGVPLSISEHAILVTKIKLEVAQTLGDTMEESQVVPEEEPRLDAVRSEPFCLDGRGRRFWRLKCYSGEMDILLQDFEEGNLVTVKERWHTFDIDKKAAVEKYISSLRKLAK</sequence>
<evidence type="ECO:0000256" key="1">
    <source>
        <dbReference type="ARBA" id="ARBA00004123"/>
    </source>
</evidence>
<dbReference type="InterPro" id="IPR028942">
    <property type="entry name" value="WHIM1_dom"/>
</dbReference>
<feature type="compositionally biased region" description="Polar residues" evidence="11">
    <location>
        <begin position="295"/>
        <end position="308"/>
    </location>
</feature>
<feature type="compositionally biased region" description="Basic and acidic residues" evidence="11">
    <location>
        <begin position="283"/>
        <end position="294"/>
    </location>
</feature>
<feature type="region of interest" description="Disordered" evidence="11">
    <location>
        <begin position="283"/>
        <end position="308"/>
    </location>
</feature>
<feature type="compositionally biased region" description="Basic and acidic residues" evidence="11">
    <location>
        <begin position="29"/>
        <end position="43"/>
    </location>
</feature>
<feature type="compositionally biased region" description="Polar residues" evidence="11">
    <location>
        <begin position="202"/>
        <end position="215"/>
    </location>
</feature>
<keyword evidence="7" id="KW-0805">Transcription regulation</keyword>
<dbReference type="Pfam" id="PF10497">
    <property type="entry name" value="zf-4CXXC_R1"/>
    <property type="match status" value="1"/>
</dbReference>
<evidence type="ECO:0000256" key="6">
    <source>
        <dbReference type="ARBA" id="ARBA00022843"/>
    </source>
</evidence>
<dbReference type="InterPro" id="IPR018501">
    <property type="entry name" value="DDT_dom"/>
</dbReference>
<reference evidence="13" key="2">
    <citation type="submission" date="2023-06" db="EMBL/GenBank/DDBJ databases">
        <authorList>
            <person name="Swenson N.G."/>
            <person name="Wegrzyn J.L."/>
            <person name="Mcevoy S.L."/>
        </authorList>
    </citation>
    <scope>NUCLEOTIDE SEQUENCE</scope>
    <source>
        <strain evidence="13">NS2018</strain>
        <tissue evidence="13">Leaf</tissue>
    </source>
</reference>
<keyword evidence="8" id="KW-0804">Transcription</keyword>
<keyword evidence="3" id="KW-0963">Cytoplasm</keyword>
<accession>A0AA39VMK5</accession>
<dbReference type="Proteomes" id="UP001168877">
    <property type="component" value="Unassembled WGS sequence"/>
</dbReference>
<reference evidence="13" key="1">
    <citation type="journal article" date="2022" name="Plant J.">
        <title>Strategies of tolerance reflected in two North American maple genomes.</title>
        <authorList>
            <person name="McEvoy S.L."/>
            <person name="Sezen U.U."/>
            <person name="Trouern-Trend A."/>
            <person name="McMahon S.M."/>
            <person name="Schaberg P.G."/>
            <person name="Yang J."/>
            <person name="Wegrzyn J.L."/>
            <person name="Swenson N.G."/>
        </authorList>
    </citation>
    <scope>NUCLEOTIDE SEQUENCE</scope>
    <source>
        <strain evidence="13">NS2018</strain>
    </source>
</reference>
<feature type="coiled-coil region" evidence="10">
    <location>
        <begin position="515"/>
        <end position="542"/>
    </location>
</feature>
<feature type="domain" description="DDT" evidence="12">
    <location>
        <begin position="363"/>
        <end position="428"/>
    </location>
</feature>
<comment type="caution">
    <text evidence="13">The sequence shown here is derived from an EMBL/GenBank/DDBJ whole genome shotgun (WGS) entry which is preliminary data.</text>
</comment>
<proteinExistence type="predicted"/>
<feature type="region of interest" description="Disordered" evidence="11">
    <location>
        <begin position="1"/>
        <end position="54"/>
    </location>
</feature>
<evidence type="ECO:0000256" key="8">
    <source>
        <dbReference type="ARBA" id="ARBA00023163"/>
    </source>
</evidence>
<protein>
    <recommendedName>
        <fullName evidence="12">DDT domain-containing protein</fullName>
    </recommendedName>
</protein>
<keyword evidence="4" id="KW-1017">Isopeptide bond</keyword>
<dbReference type="InterPro" id="IPR040221">
    <property type="entry name" value="CDCA7/CDA7L"/>
</dbReference>
<evidence type="ECO:0000313" key="13">
    <source>
        <dbReference type="EMBL" id="KAK0586315.1"/>
    </source>
</evidence>
<organism evidence="13 14">
    <name type="scientific">Acer saccharum</name>
    <name type="common">Sugar maple</name>
    <dbReference type="NCBI Taxonomy" id="4024"/>
    <lineage>
        <taxon>Eukaryota</taxon>
        <taxon>Viridiplantae</taxon>
        <taxon>Streptophyta</taxon>
        <taxon>Embryophyta</taxon>
        <taxon>Tracheophyta</taxon>
        <taxon>Spermatophyta</taxon>
        <taxon>Magnoliopsida</taxon>
        <taxon>eudicotyledons</taxon>
        <taxon>Gunneridae</taxon>
        <taxon>Pentapetalae</taxon>
        <taxon>rosids</taxon>
        <taxon>malvids</taxon>
        <taxon>Sapindales</taxon>
        <taxon>Sapindaceae</taxon>
        <taxon>Hippocastanoideae</taxon>
        <taxon>Acereae</taxon>
        <taxon>Acer</taxon>
    </lineage>
</organism>
<dbReference type="Pfam" id="PF15612">
    <property type="entry name" value="WHIM1"/>
    <property type="match status" value="1"/>
</dbReference>
<keyword evidence="6" id="KW-0832">Ubl conjugation</keyword>
<evidence type="ECO:0000313" key="14">
    <source>
        <dbReference type="Proteomes" id="UP001168877"/>
    </source>
</evidence>
<dbReference type="PROSITE" id="PS50827">
    <property type="entry name" value="DDT"/>
    <property type="match status" value="1"/>
</dbReference>
<dbReference type="GO" id="GO:0006355">
    <property type="term" value="P:regulation of DNA-templated transcription"/>
    <property type="evidence" value="ECO:0007669"/>
    <property type="project" value="InterPro"/>
</dbReference>